<dbReference type="Proteomes" id="UP000077755">
    <property type="component" value="Chromosome 1"/>
</dbReference>
<feature type="transmembrane region" description="Helical" evidence="2">
    <location>
        <begin position="12"/>
        <end position="33"/>
    </location>
</feature>
<reference evidence="4" key="2">
    <citation type="submission" date="2022-03" db="EMBL/GenBank/DDBJ databases">
        <title>Draft title - Genomic analysis of global carrot germplasm unveils the trajectory of domestication and the origin of high carotenoid orange carrot.</title>
        <authorList>
            <person name="Iorizzo M."/>
            <person name="Ellison S."/>
            <person name="Senalik D."/>
            <person name="Macko-Podgorni A."/>
            <person name="Grzebelus D."/>
            <person name="Bostan H."/>
            <person name="Rolling W."/>
            <person name="Curaba J."/>
            <person name="Simon P."/>
        </authorList>
    </citation>
    <scope>NUCLEOTIDE SEQUENCE</scope>
    <source>
        <tissue evidence="4">Leaf</tissue>
    </source>
</reference>
<keyword evidence="2" id="KW-1133">Transmembrane helix</keyword>
<dbReference type="PANTHER" id="PTHR33098:SF53">
    <property type="entry name" value="OS05G0540900 PROTEIN"/>
    <property type="match status" value="1"/>
</dbReference>
<dbReference type="InterPro" id="IPR008480">
    <property type="entry name" value="DUF761_pln"/>
</dbReference>
<dbReference type="Pfam" id="PF14364">
    <property type="entry name" value="DUF4408"/>
    <property type="match status" value="1"/>
</dbReference>
<feature type="region of interest" description="Disordered" evidence="1">
    <location>
        <begin position="239"/>
        <end position="258"/>
    </location>
</feature>
<sequence>MGSSTSMIFSVKALLISTGVVSIALFLKLSLPVLIDEIPVVWSSILSWLQPPYLYFVLNAIIIIIAASSKFHTKIDDSDHQHQNQIKVPLPSPVPMDLPAVYAQNEVYHKIEADDDIYRKIEEPEEAYRKIEDPVEELKPVVEIKPEAVAEKGEDNEFVISRSTWTPPRKVENEEFRIPAKEKPLVLSRFSNRKPAKASPEGGKRALRVAKPKRQETLESTWKAITDGRHVPLTRHLKKSDTFENHNSHVAADSPTCSPRRVIKSETFRDRTNYDSPSPVSGGKLRKEASPSQDELNRRVEAFINKFNQEMRLQRQESLNQYMEMVNRGSH</sequence>
<proteinExistence type="predicted"/>
<dbReference type="PANTHER" id="PTHR33098">
    <property type="entry name" value="COTTON FIBER (DUF761)"/>
    <property type="match status" value="1"/>
</dbReference>
<dbReference type="Pfam" id="PF05553">
    <property type="entry name" value="DUF761"/>
    <property type="match status" value="1"/>
</dbReference>
<dbReference type="InterPro" id="IPR025520">
    <property type="entry name" value="DUF4408"/>
</dbReference>
<dbReference type="KEGG" id="dcr:108204321"/>
<feature type="transmembrane region" description="Helical" evidence="2">
    <location>
        <begin position="53"/>
        <end position="71"/>
    </location>
</feature>
<dbReference type="EMBL" id="CP093343">
    <property type="protein sequence ID" value="WOG85224.1"/>
    <property type="molecule type" value="Genomic_DNA"/>
</dbReference>
<evidence type="ECO:0000313" key="4">
    <source>
        <dbReference type="EMBL" id="WOG85224.1"/>
    </source>
</evidence>
<dbReference type="AlphaFoldDB" id="A0AAF0W9Y9"/>
<keyword evidence="2" id="KW-0472">Membrane</keyword>
<protein>
    <recommendedName>
        <fullName evidence="3">DUF4408 domain-containing protein</fullName>
    </recommendedName>
</protein>
<reference evidence="4" key="1">
    <citation type="journal article" date="2016" name="Nat. Genet.">
        <title>A high-quality carrot genome assembly provides new insights into carotenoid accumulation and asterid genome evolution.</title>
        <authorList>
            <person name="Iorizzo M."/>
            <person name="Ellison S."/>
            <person name="Senalik D."/>
            <person name="Zeng P."/>
            <person name="Satapoomin P."/>
            <person name="Huang J."/>
            <person name="Bowman M."/>
            <person name="Iovene M."/>
            <person name="Sanseverino W."/>
            <person name="Cavagnaro P."/>
            <person name="Yildiz M."/>
            <person name="Macko-Podgorni A."/>
            <person name="Moranska E."/>
            <person name="Grzebelus E."/>
            <person name="Grzebelus D."/>
            <person name="Ashrafi H."/>
            <person name="Zheng Z."/>
            <person name="Cheng S."/>
            <person name="Spooner D."/>
            <person name="Van Deynze A."/>
            <person name="Simon P."/>
        </authorList>
    </citation>
    <scope>NUCLEOTIDE SEQUENCE</scope>
    <source>
        <tissue evidence="4">Leaf</tissue>
    </source>
</reference>
<evidence type="ECO:0000259" key="3">
    <source>
        <dbReference type="Pfam" id="PF14364"/>
    </source>
</evidence>
<evidence type="ECO:0000256" key="2">
    <source>
        <dbReference type="SAM" id="Phobius"/>
    </source>
</evidence>
<keyword evidence="5" id="KW-1185">Reference proteome</keyword>
<keyword evidence="2" id="KW-0812">Transmembrane</keyword>
<name>A0AAF0W9Y9_DAUCS</name>
<evidence type="ECO:0000313" key="5">
    <source>
        <dbReference type="Proteomes" id="UP000077755"/>
    </source>
</evidence>
<feature type="compositionally biased region" description="Basic and acidic residues" evidence="1">
    <location>
        <begin position="285"/>
        <end position="294"/>
    </location>
</feature>
<gene>
    <name evidence="4" type="ORF">DCAR_0104412</name>
</gene>
<organism evidence="4 5">
    <name type="scientific">Daucus carota subsp. sativus</name>
    <name type="common">Carrot</name>
    <dbReference type="NCBI Taxonomy" id="79200"/>
    <lineage>
        <taxon>Eukaryota</taxon>
        <taxon>Viridiplantae</taxon>
        <taxon>Streptophyta</taxon>
        <taxon>Embryophyta</taxon>
        <taxon>Tracheophyta</taxon>
        <taxon>Spermatophyta</taxon>
        <taxon>Magnoliopsida</taxon>
        <taxon>eudicotyledons</taxon>
        <taxon>Gunneridae</taxon>
        <taxon>Pentapetalae</taxon>
        <taxon>asterids</taxon>
        <taxon>campanulids</taxon>
        <taxon>Apiales</taxon>
        <taxon>Apiaceae</taxon>
        <taxon>Apioideae</taxon>
        <taxon>Scandiceae</taxon>
        <taxon>Daucinae</taxon>
        <taxon>Daucus</taxon>
        <taxon>Daucus sect. Daucus</taxon>
    </lineage>
</organism>
<feature type="region of interest" description="Disordered" evidence="1">
    <location>
        <begin position="265"/>
        <end position="294"/>
    </location>
</feature>
<feature type="domain" description="DUF4408" evidence="3">
    <location>
        <begin position="39"/>
        <end position="71"/>
    </location>
</feature>
<evidence type="ECO:0000256" key="1">
    <source>
        <dbReference type="SAM" id="MobiDB-lite"/>
    </source>
</evidence>
<accession>A0AAF0W9Y9</accession>